<evidence type="ECO:0000313" key="1">
    <source>
        <dbReference type="EMBL" id="KAJ8005427.1"/>
    </source>
</evidence>
<proteinExistence type="predicted"/>
<accession>A0ACC2GPD6</accession>
<reference evidence="1" key="1">
    <citation type="submission" date="2021-05" db="EMBL/GenBank/DDBJ databases">
        <authorList>
            <person name="Pan Q."/>
            <person name="Jouanno E."/>
            <person name="Zahm M."/>
            <person name="Klopp C."/>
            <person name="Cabau C."/>
            <person name="Louis A."/>
            <person name="Berthelot C."/>
            <person name="Parey E."/>
            <person name="Roest Crollius H."/>
            <person name="Montfort J."/>
            <person name="Robinson-Rechavi M."/>
            <person name="Bouchez O."/>
            <person name="Lampietro C."/>
            <person name="Lopez Roques C."/>
            <person name="Donnadieu C."/>
            <person name="Postlethwait J."/>
            <person name="Bobe J."/>
            <person name="Dillon D."/>
            <person name="Chandos A."/>
            <person name="von Hippel F."/>
            <person name="Guiguen Y."/>
        </authorList>
    </citation>
    <scope>NUCLEOTIDE SEQUENCE</scope>
    <source>
        <strain evidence="1">YG-Jan2019</strain>
    </source>
</reference>
<sequence>MNGKMVSTSSEDVKRRCEFHHLIEELKFDHGRFQHLFQGVCGTVLGAPDASTTPDEAQGQL</sequence>
<name>A0ACC2GPD6_DALPE</name>
<keyword evidence="2" id="KW-1185">Reference proteome</keyword>
<gene>
    <name evidence="1" type="ORF">DPEC_G00146540</name>
</gene>
<dbReference type="Proteomes" id="UP001157502">
    <property type="component" value="Chromosome 11"/>
</dbReference>
<organism evidence="1 2">
    <name type="scientific">Dallia pectoralis</name>
    <name type="common">Alaska blackfish</name>
    <dbReference type="NCBI Taxonomy" id="75939"/>
    <lineage>
        <taxon>Eukaryota</taxon>
        <taxon>Metazoa</taxon>
        <taxon>Chordata</taxon>
        <taxon>Craniata</taxon>
        <taxon>Vertebrata</taxon>
        <taxon>Euteleostomi</taxon>
        <taxon>Actinopterygii</taxon>
        <taxon>Neopterygii</taxon>
        <taxon>Teleostei</taxon>
        <taxon>Protacanthopterygii</taxon>
        <taxon>Esociformes</taxon>
        <taxon>Umbridae</taxon>
        <taxon>Dallia</taxon>
    </lineage>
</organism>
<evidence type="ECO:0000313" key="2">
    <source>
        <dbReference type="Proteomes" id="UP001157502"/>
    </source>
</evidence>
<protein>
    <submittedName>
        <fullName evidence="1">Uncharacterized protein</fullName>
    </submittedName>
</protein>
<comment type="caution">
    <text evidence="1">The sequence shown here is derived from an EMBL/GenBank/DDBJ whole genome shotgun (WGS) entry which is preliminary data.</text>
</comment>
<dbReference type="EMBL" id="CM055738">
    <property type="protein sequence ID" value="KAJ8005427.1"/>
    <property type="molecule type" value="Genomic_DNA"/>
</dbReference>